<dbReference type="Pfam" id="PF03841">
    <property type="entry name" value="SelA"/>
    <property type="match status" value="1"/>
</dbReference>
<reference evidence="10" key="1">
    <citation type="submission" date="2021-03" db="EMBL/GenBank/DDBJ databases">
        <title>Acanthopleuribacteraceae sp. M133.</title>
        <authorList>
            <person name="Wang G."/>
        </authorList>
    </citation>
    <scope>NUCLEOTIDE SEQUENCE</scope>
    <source>
        <strain evidence="10">M133</strain>
    </source>
</reference>
<evidence type="ECO:0000256" key="5">
    <source>
        <dbReference type="ARBA" id="ARBA00022917"/>
    </source>
</evidence>
<evidence type="ECO:0000256" key="7">
    <source>
        <dbReference type="ARBA" id="ARBA00044507"/>
    </source>
</evidence>
<keyword evidence="5 8" id="KW-0648">Protein biosynthesis</keyword>
<dbReference type="InterPro" id="IPR018319">
    <property type="entry name" value="SelA-like"/>
</dbReference>
<dbReference type="GO" id="GO:0001514">
    <property type="term" value="P:selenocysteine incorporation"/>
    <property type="evidence" value="ECO:0007669"/>
    <property type="project" value="UniProtKB-UniRule"/>
</dbReference>
<dbReference type="PANTHER" id="PTHR32328">
    <property type="entry name" value="L-SERYL-TRNA(SEC) SELENIUM TRANSFERASE"/>
    <property type="match status" value="1"/>
</dbReference>
<keyword evidence="6 8" id="KW-0711">Selenium</keyword>
<comment type="cofactor">
    <cofactor evidence="1 8 9">
        <name>pyridoxal 5'-phosphate</name>
        <dbReference type="ChEBI" id="CHEBI:597326"/>
    </cofactor>
</comment>
<evidence type="ECO:0000256" key="8">
    <source>
        <dbReference type="HAMAP-Rule" id="MF_00423"/>
    </source>
</evidence>
<comment type="similarity">
    <text evidence="7 8">Belongs to the SelA family.</text>
</comment>
<dbReference type="Proteomes" id="UP000663929">
    <property type="component" value="Chromosome"/>
</dbReference>
<dbReference type="RefSeq" id="WP_237378816.1">
    <property type="nucleotide sequence ID" value="NZ_CP071793.1"/>
</dbReference>
<gene>
    <name evidence="8 10" type="primary">selA</name>
    <name evidence="10" type="ORF">J3U87_26615</name>
</gene>
<proteinExistence type="inferred from homology"/>
<organism evidence="10 11">
    <name type="scientific">Sulfidibacter corallicola</name>
    <dbReference type="NCBI Taxonomy" id="2818388"/>
    <lineage>
        <taxon>Bacteria</taxon>
        <taxon>Pseudomonadati</taxon>
        <taxon>Acidobacteriota</taxon>
        <taxon>Holophagae</taxon>
        <taxon>Acanthopleuribacterales</taxon>
        <taxon>Acanthopleuribacteraceae</taxon>
        <taxon>Sulfidibacter</taxon>
    </lineage>
</organism>
<dbReference type="SUPFAM" id="SSF53383">
    <property type="entry name" value="PLP-dependent transferases"/>
    <property type="match status" value="1"/>
</dbReference>
<evidence type="ECO:0000256" key="4">
    <source>
        <dbReference type="ARBA" id="ARBA00022898"/>
    </source>
</evidence>
<dbReference type="EC" id="2.9.1.1" evidence="8"/>
<comment type="function">
    <text evidence="8">Converts seryl-tRNA(Sec) to selenocysteinyl-tRNA(Sec) required for selenoprotein biosynthesis.</text>
</comment>
<keyword evidence="4 8" id="KW-0663">Pyridoxal phosphate</keyword>
<dbReference type="InterPro" id="IPR004534">
    <property type="entry name" value="SelA_trans"/>
</dbReference>
<comment type="subcellular location">
    <subcellularLocation>
        <location evidence="8">Cytoplasm</location>
    </subcellularLocation>
</comment>
<sequence>MKEHDAAPDPRSTIPSINRLKEEVAGHLGAQCQNERLVTRLARMVAARMRETPRPQTTADLIREVLAPVTRPGPRPMINATGILLHTNLGRAPLRRETVRSALEEVAGYTDLELDRDSGKRGHRDRHFAALARTLWDVEDATLVNNAASAVCLALAALASGRETVVSRGELIEIGGSFRLPEIMSFAGTILREVGTTNKTRATDYARAIGSGTGCLLKTHPSNYRIEGFTEETDLAALVALGREHGLPVVLDLGSGLSEALTFPAVPEPTIEASLAAGPDVLMFSGDKLLGGIQAGIVLGKAAWIQRLRKHPMMRLVRADKLTISIVCHHLRDLAAGVPLPLSRLATVAPEDLKARARVIRDRLNGDWSLVEDFGFVGGGSLPQERRPTLSLTARFPKKTAFARRLRLGEPGVLGLIHDDRFVLNLSAVFPEEDALLIAKVNEAWRS</sequence>
<protein>
    <recommendedName>
        <fullName evidence="8">L-seryl-tRNA(Sec) selenium transferase</fullName>
        <ecNumber evidence="8">2.9.1.1</ecNumber>
    </recommendedName>
    <alternativeName>
        <fullName evidence="8">Selenocysteine synthase</fullName>
        <shortName evidence="8">Sec synthase</shortName>
    </alternativeName>
    <alternativeName>
        <fullName evidence="8">Selenocysteinyl-tRNA(Sec) synthase</fullName>
    </alternativeName>
</protein>
<dbReference type="Gene3D" id="3.40.640.10">
    <property type="entry name" value="Type I PLP-dependent aspartate aminotransferase-like (Major domain)"/>
    <property type="match status" value="1"/>
</dbReference>
<dbReference type="GO" id="GO:0005737">
    <property type="term" value="C:cytoplasm"/>
    <property type="evidence" value="ECO:0007669"/>
    <property type="project" value="UniProtKB-SubCell"/>
</dbReference>
<accession>A0A8A4TRL3</accession>
<evidence type="ECO:0000256" key="1">
    <source>
        <dbReference type="ARBA" id="ARBA00001933"/>
    </source>
</evidence>
<keyword evidence="2 8" id="KW-0963">Cytoplasm</keyword>
<dbReference type="EMBL" id="CP071793">
    <property type="protein sequence ID" value="QTD49175.1"/>
    <property type="molecule type" value="Genomic_DNA"/>
</dbReference>
<evidence type="ECO:0000313" key="10">
    <source>
        <dbReference type="EMBL" id="QTD49175.1"/>
    </source>
</evidence>
<dbReference type="InterPro" id="IPR015424">
    <property type="entry name" value="PyrdxlP-dep_Trfase"/>
</dbReference>
<comment type="pathway">
    <text evidence="8">Aminoacyl-tRNA biosynthesis; selenocysteinyl-tRNA(Sec) biosynthesis; selenocysteinyl-tRNA(Sec) from L-seryl-tRNA(Sec) (bacterial route): step 1/1.</text>
</comment>
<keyword evidence="11" id="KW-1185">Reference proteome</keyword>
<dbReference type="GO" id="GO:0004125">
    <property type="term" value="F:L-seryl-tRNA(Sec) selenium transferase activity"/>
    <property type="evidence" value="ECO:0007669"/>
    <property type="project" value="UniProtKB-UniRule"/>
</dbReference>
<evidence type="ECO:0000256" key="6">
    <source>
        <dbReference type="ARBA" id="ARBA00023266"/>
    </source>
</evidence>
<dbReference type="HAMAP" id="MF_00423">
    <property type="entry name" value="SelA"/>
    <property type="match status" value="1"/>
</dbReference>
<evidence type="ECO:0000256" key="3">
    <source>
        <dbReference type="ARBA" id="ARBA00022679"/>
    </source>
</evidence>
<dbReference type="NCBIfam" id="TIGR00474">
    <property type="entry name" value="selA"/>
    <property type="match status" value="1"/>
</dbReference>
<keyword evidence="3 8" id="KW-0808">Transferase</keyword>
<comment type="catalytic activity">
    <reaction evidence="8">
        <text>L-seryl-tRNA(Sec) + selenophosphate + H(+) = L-selenocysteinyl-tRNA(Sec) + phosphate</text>
        <dbReference type="Rhea" id="RHEA:22728"/>
        <dbReference type="Rhea" id="RHEA-COMP:9742"/>
        <dbReference type="Rhea" id="RHEA-COMP:9743"/>
        <dbReference type="ChEBI" id="CHEBI:15378"/>
        <dbReference type="ChEBI" id="CHEBI:16144"/>
        <dbReference type="ChEBI" id="CHEBI:43474"/>
        <dbReference type="ChEBI" id="CHEBI:78533"/>
        <dbReference type="ChEBI" id="CHEBI:78573"/>
        <dbReference type="EC" id="2.9.1.1"/>
    </reaction>
</comment>
<dbReference type="Gene3D" id="3.90.1150.180">
    <property type="match status" value="1"/>
</dbReference>
<evidence type="ECO:0000256" key="9">
    <source>
        <dbReference type="PIRSR" id="PIRSR618319-50"/>
    </source>
</evidence>
<evidence type="ECO:0000313" key="11">
    <source>
        <dbReference type="Proteomes" id="UP000663929"/>
    </source>
</evidence>
<feature type="modified residue" description="N6-(pyridoxal phosphate)lysine" evidence="8 9">
    <location>
        <position position="288"/>
    </location>
</feature>
<dbReference type="PANTHER" id="PTHR32328:SF0">
    <property type="entry name" value="L-SERYL-TRNA(SEC) SELENIUM TRANSFERASE"/>
    <property type="match status" value="1"/>
</dbReference>
<dbReference type="GO" id="GO:0001717">
    <property type="term" value="P:conversion of seryl-tRNAsec to selenocys-tRNAsec"/>
    <property type="evidence" value="ECO:0007669"/>
    <property type="project" value="UniProtKB-UniRule"/>
</dbReference>
<dbReference type="KEGG" id="scor:J3U87_26615"/>
<name>A0A8A4TRL3_SULCO</name>
<evidence type="ECO:0000256" key="2">
    <source>
        <dbReference type="ARBA" id="ARBA00022490"/>
    </source>
</evidence>
<dbReference type="AlphaFoldDB" id="A0A8A4TRL3"/>
<dbReference type="UniPathway" id="UPA00906">
    <property type="reaction ID" value="UER00896"/>
</dbReference>
<dbReference type="InterPro" id="IPR015421">
    <property type="entry name" value="PyrdxlP-dep_Trfase_major"/>
</dbReference>